<feature type="chain" id="PRO_5007800429" evidence="2">
    <location>
        <begin position="22"/>
        <end position="449"/>
    </location>
</feature>
<organism evidence="5 6">
    <name type="scientific">Penicillium patulum</name>
    <name type="common">Penicillium griseofulvum</name>
    <dbReference type="NCBI Taxonomy" id="5078"/>
    <lineage>
        <taxon>Eukaryota</taxon>
        <taxon>Fungi</taxon>
        <taxon>Dikarya</taxon>
        <taxon>Ascomycota</taxon>
        <taxon>Pezizomycotina</taxon>
        <taxon>Eurotiomycetes</taxon>
        <taxon>Eurotiomycetidae</taxon>
        <taxon>Eurotiales</taxon>
        <taxon>Aspergillaceae</taxon>
        <taxon>Penicillium</taxon>
    </lineage>
</organism>
<evidence type="ECO:0000313" key="6">
    <source>
        <dbReference type="Proteomes" id="UP000070168"/>
    </source>
</evidence>
<evidence type="ECO:0000313" key="5">
    <source>
        <dbReference type="EMBL" id="KXG46288.1"/>
    </source>
</evidence>
<dbReference type="GO" id="GO:0016829">
    <property type="term" value="F:lyase activity"/>
    <property type="evidence" value="ECO:0007669"/>
    <property type="project" value="InterPro"/>
</dbReference>
<dbReference type="InterPro" id="IPR045337">
    <property type="entry name" value="MmgE_PrpD_C"/>
</dbReference>
<feature type="signal peptide" evidence="2">
    <location>
        <begin position="1"/>
        <end position="21"/>
    </location>
</feature>
<dbReference type="InterPro" id="IPR045336">
    <property type="entry name" value="MmgE_PrpD_N"/>
</dbReference>
<dbReference type="InterPro" id="IPR042183">
    <property type="entry name" value="MmgE/PrpD_sf_1"/>
</dbReference>
<dbReference type="Pfam" id="PF03972">
    <property type="entry name" value="MmgE_PrpD_N"/>
    <property type="match status" value="1"/>
</dbReference>
<reference evidence="5 6" key="1">
    <citation type="journal article" date="2016" name="BMC Genomics">
        <title>Genome sequencing and secondary metabolism of the postharvest pathogen Penicillium griseofulvum.</title>
        <authorList>
            <person name="Banani H."/>
            <person name="Marcet-Houben M."/>
            <person name="Ballester A.R."/>
            <person name="Abbruscato P."/>
            <person name="Gonzalez-Candelas L."/>
            <person name="Gabaldon T."/>
            <person name="Spadaro D."/>
        </authorList>
    </citation>
    <scope>NUCLEOTIDE SEQUENCE [LARGE SCALE GENOMIC DNA]</scope>
    <source>
        <strain evidence="5 6">PG3</strain>
    </source>
</reference>
<dbReference type="STRING" id="5078.A0A135LBD3"/>
<dbReference type="RefSeq" id="XP_040644824.1">
    <property type="nucleotide sequence ID" value="XM_040792857.1"/>
</dbReference>
<evidence type="ECO:0000259" key="4">
    <source>
        <dbReference type="Pfam" id="PF19305"/>
    </source>
</evidence>
<proteinExistence type="inferred from homology"/>
<comment type="caution">
    <text evidence="5">The sequence shown here is derived from an EMBL/GenBank/DDBJ whole genome shotgun (WGS) entry which is preliminary data.</text>
</comment>
<dbReference type="PANTHER" id="PTHR16943">
    <property type="entry name" value="2-METHYLCITRATE DEHYDRATASE-RELATED"/>
    <property type="match status" value="1"/>
</dbReference>
<dbReference type="Proteomes" id="UP000070168">
    <property type="component" value="Unassembled WGS sequence"/>
</dbReference>
<evidence type="ECO:0000256" key="2">
    <source>
        <dbReference type="SAM" id="SignalP"/>
    </source>
</evidence>
<dbReference type="SUPFAM" id="SSF103378">
    <property type="entry name" value="2-methylcitrate dehydratase PrpD"/>
    <property type="match status" value="1"/>
</dbReference>
<gene>
    <name evidence="5" type="ORF">PGRI_051440</name>
</gene>
<evidence type="ECO:0000256" key="1">
    <source>
        <dbReference type="ARBA" id="ARBA00006174"/>
    </source>
</evidence>
<dbReference type="InterPro" id="IPR036148">
    <property type="entry name" value="MmgE/PrpD_sf"/>
</dbReference>
<dbReference type="AlphaFoldDB" id="A0A135LBD3"/>
<accession>A0A135LBD3</accession>
<keyword evidence="6" id="KW-1185">Reference proteome</keyword>
<dbReference type="OMA" id="AIDGWIQ"/>
<dbReference type="EMBL" id="LHQR01000069">
    <property type="protein sequence ID" value="KXG46288.1"/>
    <property type="molecule type" value="Genomic_DNA"/>
</dbReference>
<dbReference type="Pfam" id="PF19305">
    <property type="entry name" value="MmgE_PrpD_C"/>
    <property type="match status" value="1"/>
</dbReference>
<dbReference type="Gene3D" id="1.10.4100.10">
    <property type="entry name" value="2-methylcitrate dehydratase PrpD"/>
    <property type="match status" value="1"/>
</dbReference>
<sequence length="449" mass="48024">MATKYLATWALALQFTNLTRPVTDMAVKSIYNWAGCAIGGYALPPAGVAYDAVTSMMPESTGNSSILGSNAFADIQTAALVNGIASHVDDYDDTHSDTPVHPSGPVLSALLAVAEWKAPISGEDFLTAFVAGVEAECKLGISVYPEHYDIGWHITSTTGSVGAAVAVGKLLGLDVEKLQHAISIAAVQVIGMHESFGTDTKPFHVGRAAQSGLLAAVLAQNGFGGSLEGLEAERGWANVVSTRNNVTKEFTTLDDVWEVTKNTFKPFPCDRIIHAAIDGWIQIHDQAVEKKLDLTSIVNVTARTNPKVLFLTDNPEPKTGLDGKFSVYHAAAVSLLFGEATPVQFTDEAVKNSTVVDLRGKVTVTSDDAISDHEAFVSAEFKDGTKLEVHVKEALGSIKKPLSAKQLKEKFLEHVSNHIGMERAQKAFTGFSQIANSTDVAQILRTFKK</sequence>
<protein>
    <submittedName>
        <fullName evidence="5">MmgE/PrpD</fullName>
    </submittedName>
</protein>
<comment type="similarity">
    <text evidence="1">Belongs to the PrpD family.</text>
</comment>
<dbReference type="InterPro" id="IPR042188">
    <property type="entry name" value="MmgE/PrpD_sf_2"/>
</dbReference>
<dbReference type="InterPro" id="IPR005656">
    <property type="entry name" value="MmgE_PrpD"/>
</dbReference>
<dbReference type="GeneID" id="63708157"/>
<dbReference type="OrthoDB" id="10267976at2759"/>
<name>A0A135LBD3_PENPA</name>
<dbReference type="PANTHER" id="PTHR16943:SF8">
    <property type="entry name" value="2-METHYLCITRATE DEHYDRATASE"/>
    <property type="match status" value="1"/>
</dbReference>
<evidence type="ECO:0000259" key="3">
    <source>
        <dbReference type="Pfam" id="PF03972"/>
    </source>
</evidence>
<dbReference type="Gene3D" id="3.30.1330.120">
    <property type="entry name" value="2-methylcitrate dehydratase PrpD"/>
    <property type="match status" value="1"/>
</dbReference>
<keyword evidence="2" id="KW-0732">Signal</keyword>
<feature type="domain" description="MmgE/PrpD N-terminal" evidence="3">
    <location>
        <begin position="6"/>
        <end position="246"/>
    </location>
</feature>
<feature type="domain" description="MmgE/PrpD C-terminal" evidence="4">
    <location>
        <begin position="267"/>
        <end position="426"/>
    </location>
</feature>